<dbReference type="EMBL" id="LSMT01000088">
    <property type="protein sequence ID" value="PFX28214.1"/>
    <property type="molecule type" value="Genomic_DNA"/>
</dbReference>
<keyword evidence="3" id="KW-0378">Hydrolase</keyword>
<evidence type="ECO:0000256" key="4">
    <source>
        <dbReference type="ARBA" id="ARBA00048098"/>
    </source>
</evidence>
<accession>A0A2B4SC10</accession>
<evidence type="ECO:0000313" key="7">
    <source>
        <dbReference type="Proteomes" id="UP000225706"/>
    </source>
</evidence>
<dbReference type="STRING" id="50429.A0A2B4SC10"/>
<dbReference type="InterPro" id="IPR051065">
    <property type="entry name" value="Ras-related_GTPase"/>
</dbReference>
<comment type="catalytic activity">
    <reaction evidence="4">
        <text>GTP + H2O = GDP + phosphate + H(+)</text>
        <dbReference type="Rhea" id="RHEA:19669"/>
        <dbReference type="ChEBI" id="CHEBI:15377"/>
        <dbReference type="ChEBI" id="CHEBI:15378"/>
        <dbReference type="ChEBI" id="CHEBI:37565"/>
        <dbReference type="ChEBI" id="CHEBI:43474"/>
        <dbReference type="ChEBI" id="CHEBI:58189"/>
        <dbReference type="EC" id="3.6.5.2"/>
    </reaction>
</comment>
<name>A0A2B4SC10_STYPI</name>
<evidence type="ECO:0000256" key="1">
    <source>
        <dbReference type="ARBA" id="ARBA00008344"/>
    </source>
</evidence>
<evidence type="ECO:0000313" key="6">
    <source>
        <dbReference type="EMBL" id="PFX28214.1"/>
    </source>
</evidence>
<dbReference type="InterPro" id="IPR005225">
    <property type="entry name" value="Small_GTP-bd"/>
</dbReference>
<comment type="similarity">
    <text evidence="1">Belongs to the small GTPase superfamily. Ras family.</text>
</comment>
<reference evidence="7" key="1">
    <citation type="journal article" date="2017" name="bioRxiv">
        <title>Comparative analysis of the genomes of Stylophora pistillata and Acropora digitifera provides evidence for extensive differences between species of corals.</title>
        <authorList>
            <person name="Voolstra C.R."/>
            <person name="Li Y."/>
            <person name="Liew Y.J."/>
            <person name="Baumgarten S."/>
            <person name="Zoccola D."/>
            <person name="Flot J.-F."/>
            <person name="Tambutte S."/>
            <person name="Allemand D."/>
            <person name="Aranda M."/>
        </authorList>
    </citation>
    <scope>NUCLEOTIDE SEQUENCE [LARGE SCALE GENOMIC DNA]</scope>
</reference>
<dbReference type="Proteomes" id="UP000225706">
    <property type="component" value="Unassembled WGS sequence"/>
</dbReference>
<feature type="compositionally biased region" description="Basic and acidic residues" evidence="5">
    <location>
        <begin position="368"/>
        <end position="379"/>
    </location>
</feature>
<dbReference type="SMART" id="SM00173">
    <property type="entry name" value="RAS"/>
    <property type="match status" value="1"/>
</dbReference>
<feature type="compositionally biased region" description="Basic and acidic residues" evidence="5">
    <location>
        <begin position="261"/>
        <end position="278"/>
    </location>
</feature>
<feature type="region of interest" description="Disordered" evidence="5">
    <location>
        <begin position="197"/>
        <end position="314"/>
    </location>
</feature>
<feature type="compositionally biased region" description="Low complexity" evidence="5">
    <location>
        <begin position="381"/>
        <end position="393"/>
    </location>
</feature>
<feature type="compositionally biased region" description="Low complexity" evidence="5">
    <location>
        <begin position="242"/>
        <end position="252"/>
    </location>
</feature>
<comment type="caution">
    <text evidence="6">The sequence shown here is derived from an EMBL/GenBank/DDBJ whole genome shotgun (WGS) entry which is preliminary data.</text>
</comment>
<evidence type="ECO:0000256" key="3">
    <source>
        <dbReference type="ARBA" id="ARBA00022801"/>
    </source>
</evidence>
<organism evidence="6 7">
    <name type="scientific">Stylophora pistillata</name>
    <name type="common">Smooth cauliflower coral</name>
    <dbReference type="NCBI Taxonomy" id="50429"/>
    <lineage>
        <taxon>Eukaryota</taxon>
        <taxon>Metazoa</taxon>
        <taxon>Cnidaria</taxon>
        <taxon>Anthozoa</taxon>
        <taxon>Hexacorallia</taxon>
        <taxon>Scleractinia</taxon>
        <taxon>Astrocoeniina</taxon>
        <taxon>Pocilloporidae</taxon>
        <taxon>Stylophora</taxon>
    </lineage>
</organism>
<feature type="compositionally biased region" description="Basic and acidic residues" evidence="5">
    <location>
        <begin position="299"/>
        <end position="314"/>
    </location>
</feature>
<dbReference type="OrthoDB" id="18798at2759"/>
<dbReference type="EC" id="3.6.5.2" evidence="2"/>
<evidence type="ECO:0000256" key="2">
    <source>
        <dbReference type="ARBA" id="ARBA00011984"/>
    </source>
</evidence>
<dbReference type="InterPro" id="IPR027417">
    <property type="entry name" value="P-loop_NTPase"/>
</dbReference>
<dbReference type="SMART" id="SM00175">
    <property type="entry name" value="RAB"/>
    <property type="match status" value="1"/>
</dbReference>
<dbReference type="PROSITE" id="PS51419">
    <property type="entry name" value="RAB"/>
    <property type="match status" value="1"/>
</dbReference>
<dbReference type="GO" id="GO:0003925">
    <property type="term" value="F:G protein activity"/>
    <property type="evidence" value="ECO:0007669"/>
    <property type="project" value="UniProtKB-EC"/>
</dbReference>
<feature type="compositionally biased region" description="Basic residues" evidence="5">
    <location>
        <begin position="406"/>
        <end position="415"/>
    </location>
</feature>
<dbReference type="PROSITE" id="PS51421">
    <property type="entry name" value="RAS"/>
    <property type="match status" value="1"/>
</dbReference>
<dbReference type="GO" id="GO:0005525">
    <property type="term" value="F:GTP binding"/>
    <property type="evidence" value="ECO:0007669"/>
    <property type="project" value="InterPro"/>
</dbReference>
<keyword evidence="7" id="KW-1185">Reference proteome</keyword>
<dbReference type="SUPFAM" id="SSF52540">
    <property type="entry name" value="P-loop containing nucleoside triphosphate hydrolases"/>
    <property type="match status" value="1"/>
</dbReference>
<sequence length="415" mass="47348">MRRRRPNQLSIKPAKAYILGKAGVGKSALIVRFMTRRFIGEYARAIEGTYKYQIETENEEVELEIADTAGENTAEKLSLISRQGDIFIILYSITDRSSFEEAKRIARFVKDSTADSVAIAIVANKCDLEHFRRVKYEEGESLSMELNCAFHEVTTSEDNKQAREVVQKSVSSFIRSREKMKDSGNLKVPSFVKRTPSFEKSEKKKRLGRFSQDSSKSLSRPFEFHTRMRRIEEGDGEDYKVNNNTNNNNNNNRISNAFDSKNNDRVNKKDAQSSEAKNRTQGPFNVEKMKSATSKKLHSPTEKTGDYFNDDKPKIPFTVHKVKGSSAGELKRPLPVDKLRSRSSYNWTENSVTEEKPKQSSKGPFSLDRLRSQSTEKLRPSSSSDRPKSSTSSFTRMKDGLMGRTKALRRKPIYL</sequence>
<dbReference type="Gene3D" id="3.40.50.300">
    <property type="entry name" value="P-loop containing nucleotide triphosphate hydrolases"/>
    <property type="match status" value="1"/>
</dbReference>
<dbReference type="PANTHER" id="PTHR45704">
    <property type="entry name" value="RAS-LIKE FAMILY MEMBER 11"/>
    <property type="match status" value="1"/>
</dbReference>
<evidence type="ECO:0000256" key="5">
    <source>
        <dbReference type="SAM" id="MobiDB-lite"/>
    </source>
</evidence>
<feature type="region of interest" description="Disordered" evidence="5">
    <location>
        <begin position="347"/>
        <end position="415"/>
    </location>
</feature>
<dbReference type="PRINTS" id="PR00449">
    <property type="entry name" value="RASTRNSFRMNG"/>
</dbReference>
<dbReference type="Pfam" id="PF00071">
    <property type="entry name" value="Ras"/>
    <property type="match status" value="1"/>
</dbReference>
<feature type="compositionally biased region" description="Basic and acidic residues" evidence="5">
    <location>
        <begin position="222"/>
        <end position="240"/>
    </location>
</feature>
<protein>
    <recommendedName>
        <fullName evidence="2">small monomeric GTPase</fullName>
        <ecNumber evidence="2">3.6.5.2</ecNumber>
    </recommendedName>
</protein>
<proteinExistence type="inferred from homology"/>
<dbReference type="AlphaFoldDB" id="A0A2B4SC10"/>
<dbReference type="NCBIfam" id="TIGR00231">
    <property type="entry name" value="small_GTP"/>
    <property type="match status" value="1"/>
</dbReference>
<dbReference type="InterPro" id="IPR001806">
    <property type="entry name" value="Small_GTPase"/>
</dbReference>
<gene>
    <name evidence="6" type="primary">RERG</name>
    <name evidence="6" type="ORF">AWC38_SpisGene7094</name>
</gene>
<dbReference type="SMART" id="SM00174">
    <property type="entry name" value="RHO"/>
    <property type="match status" value="1"/>
</dbReference>